<gene>
    <name evidence="1" type="ORF">EDX97_00880</name>
</gene>
<dbReference type="SUPFAM" id="SSF56784">
    <property type="entry name" value="HAD-like"/>
    <property type="match status" value="1"/>
</dbReference>
<protein>
    <submittedName>
        <fullName evidence="1">HAD-IIB family hydrolase</fullName>
    </submittedName>
</protein>
<dbReference type="Gene3D" id="3.30.1240.10">
    <property type="match status" value="1"/>
</dbReference>
<dbReference type="PANTHER" id="PTHR10000">
    <property type="entry name" value="PHOSPHOSERINE PHOSPHATASE"/>
    <property type="match status" value="1"/>
</dbReference>
<keyword evidence="2" id="KW-1185">Reference proteome</keyword>
<name>A0A3N0I2C6_9FIRM</name>
<dbReference type="Pfam" id="PF08282">
    <property type="entry name" value="Hydrolase_3"/>
    <property type="match status" value="1"/>
</dbReference>
<accession>A0A3N0I2C6</accession>
<proteinExistence type="predicted"/>
<dbReference type="EMBL" id="RJQC01000001">
    <property type="protein sequence ID" value="RNM31161.1"/>
    <property type="molecule type" value="Genomic_DNA"/>
</dbReference>
<dbReference type="InterPro" id="IPR023214">
    <property type="entry name" value="HAD_sf"/>
</dbReference>
<reference evidence="1 2" key="1">
    <citation type="submission" date="2018-11" db="EMBL/GenBank/DDBJ databases">
        <title>Clostridium sp. nov., a member of the family Erysipelotrichaceae isolated from pig faeces.</title>
        <authorList>
            <person name="Chang Y.-H."/>
        </authorList>
    </citation>
    <scope>NUCLEOTIDE SEQUENCE [LARGE SCALE GENOMIC DNA]</scope>
    <source>
        <strain evidence="1 2">YH-panp20</strain>
    </source>
</reference>
<dbReference type="InterPro" id="IPR006379">
    <property type="entry name" value="HAD-SF_hydro_IIB"/>
</dbReference>
<dbReference type="AlphaFoldDB" id="A0A3N0I2C6"/>
<sequence length="262" mass="29774">MKTNIQTIFIDLDNTLYDHASQIVPPLHIQALHALKAKGYKLCMCTGRPPALVKEHHFEDLIDWDGYITGIGSYVFDKNFHTLIDHSIAVDDVAQIMNYAEIHELGVVGFGKKVKFASKWDPKVQEIIDTFHFKDVKIHPWHPADHLSNLLLKPNDPLKPIPELDKMPGIVPIYMKNWIEIRANGISKYKGIEALMNHFHEPINQYLAFGDSALDMEMLDCAEIGVVMANGESQLKRLPGIQIAPSCHDGGIYTWLKENEWI</sequence>
<dbReference type="InterPro" id="IPR036412">
    <property type="entry name" value="HAD-like_sf"/>
</dbReference>
<evidence type="ECO:0000313" key="2">
    <source>
        <dbReference type="Proteomes" id="UP000276568"/>
    </source>
</evidence>
<dbReference type="GO" id="GO:0000287">
    <property type="term" value="F:magnesium ion binding"/>
    <property type="evidence" value="ECO:0007669"/>
    <property type="project" value="TreeGrafter"/>
</dbReference>
<dbReference type="Gene3D" id="3.40.50.1000">
    <property type="entry name" value="HAD superfamily/HAD-like"/>
    <property type="match status" value="1"/>
</dbReference>
<dbReference type="Proteomes" id="UP000276568">
    <property type="component" value="Unassembled WGS sequence"/>
</dbReference>
<dbReference type="RefSeq" id="WP_128519342.1">
    <property type="nucleotide sequence ID" value="NZ_RJQC01000001.1"/>
</dbReference>
<dbReference type="NCBIfam" id="TIGR01484">
    <property type="entry name" value="HAD-SF-IIB"/>
    <property type="match status" value="1"/>
</dbReference>
<dbReference type="GO" id="GO:0016791">
    <property type="term" value="F:phosphatase activity"/>
    <property type="evidence" value="ECO:0007669"/>
    <property type="project" value="TreeGrafter"/>
</dbReference>
<dbReference type="PANTHER" id="PTHR10000:SF25">
    <property type="entry name" value="PHOSPHATASE YKRA-RELATED"/>
    <property type="match status" value="1"/>
</dbReference>
<dbReference type="GO" id="GO:0005829">
    <property type="term" value="C:cytosol"/>
    <property type="evidence" value="ECO:0007669"/>
    <property type="project" value="TreeGrafter"/>
</dbReference>
<dbReference type="OrthoDB" id="1654797at2"/>
<comment type="caution">
    <text evidence="1">The sequence shown here is derived from an EMBL/GenBank/DDBJ whole genome shotgun (WGS) entry which is preliminary data.</text>
</comment>
<evidence type="ECO:0000313" key="1">
    <source>
        <dbReference type="EMBL" id="RNM31161.1"/>
    </source>
</evidence>
<keyword evidence="1" id="KW-0378">Hydrolase</keyword>
<organism evidence="1 2">
    <name type="scientific">Absicoccus porci</name>
    <dbReference type="NCBI Taxonomy" id="2486576"/>
    <lineage>
        <taxon>Bacteria</taxon>
        <taxon>Bacillati</taxon>
        <taxon>Bacillota</taxon>
        <taxon>Erysipelotrichia</taxon>
        <taxon>Erysipelotrichales</taxon>
        <taxon>Erysipelotrichaceae</taxon>
        <taxon>Absicoccus</taxon>
    </lineage>
</organism>